<evidence type="ECO:0000313" key="7">
    <source>
        <dbReference type="EMBL" id="CAD2213377.1"/>
    </source>
</evidence>
<dbReference type="AlphaFoldDB" id="A0A7G2C3T1"/>
<protein>
    <submittedName>
        <fullName evidence="7">Radial spokehead-like protein, putative</fullName>
    </submittedName>
</protein>
<name>A0A7G2C3T1_9TRYP</name>
<evidence type="ECO:0000256" key="5">
    <source>
        <dbReference type="ARBA" id="ARBA00023273"/>
    </source>
</evidence>
<reference evidence="7 8" key="1">
    <citation type="submission" date="2020-08" db="EMBL/GenBank/DDBJ databases">
        <authorList>
            <person name="Newling K."/>
            <person name="Davey J."/>
            <person name="Forrester S."/>
        </authorList>
    </citation>
    <scope>NUCLEOTIDE SEQUENCE [LARGE SCALE GENOMIC DNA]</scope>
    <source>
        <strain evidence="8">Crithidia deanei Carvalho (ATCC PRA-265)</strain>
    </source>
</reference>
<comment type="subcellular location">
    <subcellularLocation>
        <location evidence="1">Cytoplasm</location>
        <location evidence="1">Cytoskeleton</location>
        <location evidence="1">Cilium axoneme</location>
    </subcellularLocation>
</comment>
<gene>
    <name evidence="7" type="ORF">ADEAN_000081800</name>
</gene>
<evidence type="ECO:0000256" key="6">
    <source>
        <dbReference type="SAM" id="MobiDB-lite"/>
    </source>
</evidence>
<feature type="region of interest" description="Disordered" evidence="6">
    <location>
        <begin position="39"/>
        <end position="66"/>
    </location>
</feature>
<organism evidence="7 8">
    <name type="scientific">Angomonas deanei</name>
    <dbReference type="NCBI Taxonomy" id="59799"/>
    <lineage>
        <taxon>Eukaryota</taxon>
        <taxon>Discoba</taxon>
        <taxon>Euglenozoa</taxon>
        <taxon>Kinetoplastea</taxon>
        <taxon>Metakinetoplastina</taxon>
        <taxon>Trypanosomatida</taxon>
        <taxon>Trypanosomatidae</taxon>
        <taxon>Strigomonadinae</taxon>
        <taxon>Angomonas</taxon>
    </lineage>
</organism>
<sequence>MFYCGNGLKSTQGEPYSPPLPPRQLVEFSEKNLILQRDCTPEEEAAYAPLPRPANDEEEEEEEGDE</sequence>
<feature type="compositionally biased region" description="Acidic residues" evidence="6">
    <location>
        <begin position="56"/>
        <end position="66"/>
    </location>
</feature>
<accession>A0A7G2C3T1</accession>
<evidence type="ECO:0000256" key="1">
    <source>
        <dbReference type="ARBA" id="ARBA00004430"/>
    </source>
</evidence>
<dbReference type="GO" id="GO:0060271">
    <property type="term" value="P:cilium assembly"/>
    <property type="evidence" value="ECO:0007669"/>
    <property type="project" value="InterPro"/>
</dbReference>
<dbReference type="Proteomes" id="UP000515908">
    <property type="component" value="Chromosome 01"/>
</dbReference>
<dbReference type="EMBL" id="LR877145">
    <property type="protein sequence ID" value="CAD2213377.1"/>
    <property type="molecule type" value="Genomic_DNA"/>
</dbReference>
<evidence type="ECO:0000313" key="8">
    <source>
        <dbReference type="Proteomes" id="UP000515908"/>
    </source>
</evidence>
<dbReference type="GO" id="GO:0060294">
    <property type="term" value="P:cilium movement involved in cell motility"/>
    <property type="evidence" value="ECO:0007669"/>
    <property type="project" value="InterPro"/>
</dbReference>
<keyword evidence="4" id="KW-0206">Cytoskeleton</keyword>
<keyword evidence="5" id="KW-0966">Cell projection</keyword>
<dbReference type="VEuPathDB" id="TriTrypDB:ADEAN_000081800"/>
<keyword evidence="8" id="KW-1185">Reference proteome</keyword>
<dbReference type="InterPro" id="IPR006802">
    <property type="entry name" value="Radial_spoke"/>
</dbReference>
<evidence type="ECO:0000256" key="3">
    <source>
        <dbReference type="ARBA" id="ARBA00023069"/>
    </source>
</evidence>
<keyword evidence="3" id="KW-0969">Cilium</keyword>
<keyword evidence="2" id="KW-0963">Cytoplasm</keyword>
<feature type="region of interest" description="Disordered" evidence="6">
    <location>
        <begin position="1"/>
        <end position="21"/>
    </location>
</feature>
<proteinExistence type="predicted"/>
<dbReference type="Pfam" id="PF04712">
    <property type="entry name" value="Radial_spoke"/>
    <property type="match status" value="1"/>
</dbReference>
<evidence type="ECO:0000256" key="4">
    <source>
        <dbReference type="ARBA" id="ARBA00023212"/>
    </source>
</evidence>
<dbReference type="GO" id="GO:0001534">
    <property type="term" value="C:radial spoke"/>
    <property type="evidence" value="ECO:0007669"/>
    <property type="project" value="InterPro"/>
</dbReference>
<evidence type="ECO:0000256" key="2">
    <source>
        <dbReference type="ARBA" id="ARBA00022490"/>
    </source>
</evidence>